<dbReference type="Pfam" id="PF01583">
    <property type="entry name" value="APS_kinase"/>
    <property type="match status" value="1"/>
</dbReference>
<keyword evidence="10 14" id="KW-0067">ATP-binding</keyword>
<comment type="function">
    <text evidence="2 14 15">Catalyzes the synthesis of activated sulfate.</text>
</comment>
<dbReference type="CDD" id="cd02027">
    <property type="entry name" value="APSK"/>
    <property type="match status" value="1"/>
</dbReference>
<keyword evidence="8 14" id="KW-0547">Nucleotide-binding</keyword>
<evidence type="ECO:0000313" key="18">
    <source>
        <dbReference type="Proteomes" id="UP000609530"/>
    </source>
</evidence>
<dbReference type="EC" id="2.7.1.25" evidence="5 14"/>
<dbReference type="InterPro" id="IPR002891">
    <property type="entry name" value="APS"/>
</dbReference>
<sequence>MHSAGSEQHPQPTRRGAVIWLTGLSGAGKSTLAATLAQCLNAQGHASYVLDGDALRTGLNADLGFSPADRHENIRRAGEVAALFADAGLICIAALISPYRADRAAARKACKTGFHEVHVSADLATCEARDPKGLYRRARAGELRGFTGIDAPYETPLHAELVIDTAGVVAEVSQQQLLRYVQEHVLHQALGQVLEQQSPQPAR</sequence>
<evidence type="ECO:0000256" key="1">
    <source>
        <dbReference type="ARBA" id="ARBA00001823"/>
    </source>
</evidence>
<evidence type="ECO:0000256" key="3">
    <source>
        <dbReference type="ARBA" id="ARBA00004806"/>
    </source>
</evidence>
<dbReference type="Proteomes" id="UP000609530">
    <property type="component" value="Unassembled WGS sequence"/>
</dbReference>
<evidence type="ECO:0000256" key="14">
    <source>
        <dbReference type="HAMAP-Rule" id="MF_00065"/>
    </source>
</evidence>
<dbReference type="NCBIfam" id="TIGR00455">
    <property type="entry name" value="apsK"/>
    <property type="match status" value="1"/>
</dbReference>
<evidence type="ECO:0000259" key="16">
    <source>
        <dbReference type="Pfam" id="PF01583"/>
    </source>
</evidence>
<keyword evidence="7 14" id="KW-0808">Transferase</keyword>
<keyword evidence="14" id="KW-0597">Phosphoprotein</keyword>
<dbReference type="SUPFAM" id="SSF52540">
    <property type="entry name" value="P-loop containing nucleoside triphosphate hydrolases"/>
    <property type="match status" value="1"/>
</dbReference>
<evidence type="ECO:0000256" key="10">
    <source>
        <dbReference type="ARBA" id="ARBA00022840"/>
    </source>
</evidence>
<evidence type="ECO:0000256" key="7">
    <source>
        <dbReference type="ARBA" id="ARBA00022679"/>
    </source>
</evidence>
<comment type="similarity">
    <text evidence="4 14 15">Belongs to the APS kinase family.</text>
</comment>
<evidence type="ECO:0000256" key="15">
    <source>
        <dbReference type="RuleBase" id="RU004347"/>
    </source>
</evidence>
<evidence type="ECO:0000256" key="4">
    <source>
        <dbReference type="ARBA" id="ARBA00007008"/>
    </source>
</evidence>
<comment type="catalytic activity">
    <reaction evidence="1 14 15">
        <text>adenosine 5'-phosphosulfate + ATP = 3'-phosphoadenylyl sulfate + ADP + H(+)</text>
        <dbReference type="Rhea" id="RHEA:24152"/>
        <dbReference type="ChEBI" id="CHEBI:15378"/>
        <dbReference type="ChEBI" id="CHEBI:30616"/>
        <dbReference type="ChEBI" id="CHEBI:58243"/>
        <dbReference type="ChEBI" id="CHEBI:58339"/>
        <dbReference type="ChEBI" id="CHEBI:456216"/>
        <dbReference type="EC" id="2.7.1.25"/>
    </reaction>
</comment>
<dbReference type="InterPro" id="IPR027417">
    <property type="entry name" value="P-loop_NTPase"/>
</dbReference>
<evidence type="ECO:0000256" key="9">
    <source>
        <dbReference type="ARBA" id="ARBA00022777"/>
    </source>
</evidence>
<evidence type="ECO:0000256" key="5">
    <source>
        <dbReference type="ARBA" id="ARBA00012121"/>
    </source>
</evidence>
<organism evidence="17 18">
    <name type="scientific">Pseudomonas oryzicola</name>
    <dbReference type="NCBI Taxonomy" id="485876"/>
    <lineage>
        <taxon>Bacteria</taxon>
        <taxon>Pseudomonadati</taxon>
        <taxon>Pseudomonadota</taxon>
        <taxon>Gammaproteobacteria</taxon>
        <taxon>Pseudomonadales</taxon>
        <taxon>Pseudomonadaceae</taxon>
        <taxon>Pseudomonas</taxon>
    </lineage>
</organism>
<protein>
    <recommendedName>
        <fullName evidence="6 14">Adenylyl-sulfate kinase</fullName>
        <ecNumber evidence="5 14">2.7.1.25</ecNumber>
    </recommendedName>
    <alternativeName>
        <fullName evidence="12 14">APS kinase</fullName>
    </alternativeName>
    <alternativeName>
        <fullName evidence="13 14">ATP adenosine-5'-phosphosulfate 3'-phosphotransferase</fullName>
    </alternativeName>
    <alternativeName>
        <fullName evidence="11 14">Adenosine-5'-phosphosulfate kinase</fullName>
    </alternativeName>
</protein>
<dbReference type="PANTHER" id="PTHR11055">
    <property type="entry name" value="BIFUNCTIONAL 3'-PHOSPHOADENOSINE 5'-PHOSPHOSULFATE SYNTHASE"/>
    <property type="match status" value="1"/>
</dbReference>
<feature type="binding site" evidence="14">
    <location>
        <begin position="23"/>
        <end position="30"/>
    </location>
    <ligand>
        <name>ATP</name>
        <dbReference type="ChEBI" id="CHEBI:30616"/>
    </ligand>
</feature>
<dbReference type="PANTHER" id="PTHR11055:SF63">
    <property type="entry name" value="ADENYLYL-SULFATE KINASE 1, CHLOROPLASTIC"/>
    <property type="match status" value="1"/>
</dbReference>
<evidence type="ECO:0000313" key="17">
    <source>
        <dbReference type="EMBL" id="MBV4491859.1"/>
    </source>
</evidence>
<dbReference type="EMBL" id="JABWRZ020000001">
    <property type="protein sequence ID" value="MBV4491859.1"/>
    <property type="molecule type" value="Genomic_DNA"/>
</dbReference>
<keyword evidence="18" id="KW-1185">Reference proteome</keyword>
<comment type="caution">
    <text evidence="17">The sequence shown here is derived from an EMBL/GenBank/DDBJ whole genome shotgun (WGS) entry which is preliminary data.</text>
</comment>
<evidence type="ECO:0000256" key="2">
    <source>
        <dbReference type="ARBA" id="ARBA00002632"/>
    </source>
</evidence>
<evidence type="ECO:0000256" key="13">
    <source>
        <dbReference type="ARBA" id="ARBA00031464"/>
    </source>
</evidence>
<feature type="active site" description="Phosphoserine intermediate" evidence="14">
    <location>
        <position position="97"/>
    </location>
</feature>
<evidence type="ECO:0000256" key="8">
    <source>
        <dbReference type="ARBA" id="ARBA00022741"/>
    </source>
</evidence>
<evidence type="ECO:0000256" key="6">
    <source>
        <dbReference type="ARBA" id="ARBA00018163"/>
    </source>
</evidence>
<gene>
    <name evidence="14 17" type="primary">cysC</name>
    <name evidence="17" type="ORF">HU760_014775</name>
</gene>
<dbReference type="GO" id="GO:0004020">
    <property type="term" value="F:adenylylsulfate kinase activity"/>
    <property type="evidence" value="ECO:0007669"/>
    <property type="project" value="UniProtKB-EC"/>
</dbReference>
<dbReference type="Gene3D" id="3.40.50.300">
    <property type="entry name" value="P-loop containing nucleotide triphosphate hydrolases"/>
    <property type="match status" value="1"/>
</dbReference>
<feature type="domain" description="APS kinase" evidence="16">
    <location>
        <begin position="15"/>
        <end position="164"/>
    </location>
</feature>
<accession>A0ABS6QD26</accession>
<dbReference type="InterPro" id="IPR059117">
    <property type="entry name" value="APS_kinase_dom"/>
</dbReference>
<dbReference type="RefSeq" id="WP_186679882.1">
    <property type="nucleotide sequence ID" value="NZ_JABWRZ020000001.1"/>
</dbReference>
<dbReference type="HAMAP" id="MF_00065">
    <property type="entry name" value="Adenylyl_sulf_kinase"/>
    <property type="match status" value="1"/>
</dbReference>
<evidence type="ECO:0000256" key="12">
    <source>
        <dbReference type="ARBA" id="ARBA00031393"/>
    </source>
</evidence>
<dbReference type="NCBIfam" id="NF003013">
    <property type="entry name" value="PRK03846.1"/>
    <property type="match status" value="1"/>
</dbReference>
<reference evidence="17 18" key="1">
    <citation type="journal article" date="2020" name="Microorganisms">
        <title>Reliable Identification of Environmental Pseudomonas Isolates Using the rpoD Gene.</title>
        <authorList>
            <consortium name="The Broad Institute Genome Sequencing Platform"/>
            <person name="Girard L."/>
            <person name="Lood C."/>
            <person name="Rokni-Zadeh H."/>
            <person name="van Noort V."/>
            <person name="Lavigne R."/>
            <person name="De Mot R."/>
        </authorList>
    </citation>
    <scope>NUCLEOTIDE SEQUENCE [LARGE SCALE GENOMIC DNA]</scope>
    <source>
        <strain evidence="17 18">RD9SR1</strain>
    </source>
</reference>
<proteinExistence type="inferred from homology"/>
<evidence type="ECO:0000256" key="11">
    <source>
        <dbReference type="ARBA" id="ARBA00029724"/>
    </source>
</evidence>
<keyword evidence="9 14" id="KW-0418">Kinase</keyword>
<comment type="pathway">
    <text evidence="3 14 15">Sulfur metabolism; hydrogen sulfide biosynthesis; sulfite from sulfate: step 2/3.</text>
</comment>
<name>A0ABS6QD26_9PSED</name>